<evidence type="ECO:0000313" key="3">
    <source>
        <dbReference type="Proteomes" id="UP000289340"/>
    </source>
</evidence>
<reference evidence="2 3" key="1">
    <citation type="submission" date="2018-09" db="EMBL/GenBank/DDBJ databases">
        <title>A high-quality reference genome of wild soybean provides a powerful tool to mine soybean genomes.</title>
        <authorList>
            <person name="Xie M."/>
            <person name="Chung C.Y.L."/>
            <person name="Li M.-W."/>
            <person name="Wong F.-L."/>
            <person name="Chan T.-F."/>
            <person name="Lam H.-M."/>
        </authorList>
    </citation>
    <scope>NUCLEOTIDE SEQUENCE [LARGE SCALE GENOMIC DNA]</scope>
    <source>
        <strain evidence="3">cv. W05</strain>
        <tissue evidence="2">Hypocotyl of etiolated seedlings</tissue>
    </source>
</reference>
<dbReference type="AlphaFoldDB" id="A0A445FQ09"/>
<keyword evidence="3" id="KW-1185">Reference proteome</keyword>
<gene>
    <name evidence="2" type="ORF">D0Y65_047694</name>
</gene>
<comment type="caution">
    <text evidence="2">The sequence shown here is derived from an EMBL/GenBank/DDBJ whole genome shotgun (WGS) entry which is preliminary data.</text>
</comment>
<protein>
    <submittedName>
        <fullName evidence="2">Uncharacterized protein</fullName>
    </submittedName>
</protein>
<evidence type="ECO:0000313" key="2">
    <source>
        <dbReference type="EMBL" id="RZB50945.1"/>
    </source>
</evidence>
<dbReference type="EMBL" id="QZWG01000018">
    <property type="protein sequence ID" value="RZB50945.1"/>
    <property type="molecule type" value="Genomic_DNA"/>
</dbReference>
<dbReference type="Proteomes" id="UP000289340">
    <property type="component" value="Chromosome 18"/>
</dbReference>
<proteinExistence type="predicted"/>
<accession>A0A445FQ09</accession>
<name>A0A445FQ09_GLYSO</name>
<feature type="chain" id="PRO_5019526827" evidence="1">
    <location>
        <begin position="28"/>
        <end position="68"/>
    </location>
</feature>
<keyword evidence="1" id="KW-0732">Signal</keyword>
<organism evidence="2 3">
    <name type="scientific">Glycine soja</name>
    <name type="common">Wild soybean</name>
    <dbReference type="NCBI Taxonomy" id="3848"/>
    <lineage>
        <taxon>Eukaryota</taxon>
        <taxon>Viridiplantae</taxon>
        <taxon>Streptophyta</taxon>
        <taxon>Embryophyta</taxon>
        <taxon>Tracheophyta</taxon>
        <taxon>Spermatophyta</taxon>
        <taxon>Magnoliopsida</taxon>
        <taxon>eudicotyledons</taxon>
        <taxon>Gunneridae</taxon>
        <taxon>Pentapetalae</taxon>
        <taxon>rosids</taxon>
        <taxon>fabids</taxon>
        <taxon>Fabales</taxon>
        <taxon>Fabaceae</taxon>
        <taxon>Papilionoideae</taxon>
        <taxon>50 kb inversion clade</taxon>
        <taxon>NPAAA clade</taxon>
        <taxon>indigoferoid/millettioid clade</taxon>
        <taxon>Phaseoleae</taxon>
        <taxon>Glycine</taxon>
        <taxon>Glycine subgen. Soja</taxon>
    </lineage>
</organism>
<evidence type="ECO:0000256" key="1">
    <source>
        <dbReference type="SAM" id="SignalP"/>
    </source>
</evidence>
<sequence length="68" mass="7086">MTKASLFFPCLIILFIVASGTTGFANACNFPCHSPNGCGNLHCPGCVKQCVNFCCLCDCSPPPNGNVS</sequence>
<feature type="signal peptide" evidence="1">
    <location>
        <begin position="1"/>
        <end position="27"/>
    </location>
</feature>